<gene>
    <name evidence="3" type="ordered locus">REQ_37910</name>
</gene>
<name>A0A3S5YBA2_RHOH1</name>
<feature type="compositionally biased region" description="Polar residues" evidence="1">
    <location>
        <begin position="40"/>
        <end position="56"/>
    </location>
</feature>
<feature type="region of interest" description="Disordered" evidence="1">
    <location>
        <begin position="38"/>
        <end position="57"/>
    </location>
</feature>
<sequence length="417" mass="45482">MRKLLTGALAAALLFVPTAVATADPALDGKLDGYLDAPLSNENAESNGGVNPSFSTDPDELGVLLDRARTQGVEPTRYKALLQQFWLATATRKAGLDLNNWDAGRGLAANEQNLANTFRYYERLQLENPNFLWTGQGGMAGPSFAAGIMDVDLGRVVLDVRAVRDAIATVVGALDSAAAPATANLPEDVRAVLEVGAVVTADDIAHFQTQVIAMSKHIFMDLIPQHEAYLAGGMTAIDEYRDAGLIDENAYQAWRKVDTGDPDKVVEGNKDLLYREQYQSIGAQWDAARNYRGAVGRALTYLSTVAADPAIPGVVPPREADPLVLTAGHLTGTVADGPQWRLQTPLPAFNWSDRDARWTYITEQMLPKYRALKDTQPDLWRATLSKPMEQQIGDQRALARLPQMLLSMARTTQAQYF</sequence>
<feature type="chain" id="PRO_5018736233" evidence="2">
    <location>
        <begin position="24"/>
        <end position="417"/>
    </location>
</feature>
<evidence type="ECO:0000256" key="2">
    <source>
        <dbReference type="SAM" id="SignalP"/>
    </source>
</evidence>
<evidence type="ECO:0000256" key="1">
    <source>
        <dbReference type="SAM" id="MobiDB-lite"/>
    </source>
</evidence>
<feature type="signal peptide" evidence="2">
    <location>
        <begin position="1"/>
        <end position="23"/>
    </location>
</feature>
<keyword evidence="2" id="KW-0732">Signal</keyword>
<dbReference type="Proteomes" id="UP001154400">
    <property type="component" value="Chromosome"/>
</dbReference>
<dbReference type="EMBL" id="FN563149">
    <property type="protein sequence ID" value="CBH49779.1"/>
    <property type="molecule type" value="Genomic_DNA"/>
</dbReference>
<protein>
    <submittedName>
        <fullName evidence="3">Secreted protein</fullName>
    </submittedName>
</protein>
<dbReference type="KEGG" id="req:REQ_37910"/>
<accession>A0A3S5YBA2</accession>
<reference evidence="3" key="1">
    <citation type="journal article" date="2010" name="PLoS Genet.">
        <title>The genome of a pathogenic rhodococcus: cooptive virulence underpinned by key gene acquisitions.</title>
        <authorList>
            <person name="Letek M."/>
            <person name="Gonzalez P."/>
            <person name="Macarthur I."/>
            <person name="Rodriguez H."/>
            <person name="Freeman T.C."/>
            <person name="Valero-Rello A."/>
            <person name="Blanco M."/>
            <person name="Buckley T."/>
            <person name="Cherevach I."/>
            <person name="Fahey R."/>
            <person name="Hapeshi A."/>
            <person name="Holdstock J."/>
            <person name="Leadon D."/>
            <person name="Navas J."/>
            <person name="Ocampo A."/>
            <person name="Quail M.A."/>
            <person name="Sanders M."/>
            <person name="Scortti M.M."/>
            <person name="Prescott J.F."/>
            <person name="Fogarty U."/>
            <person name="Meijer W.G."/>
            <person name="Parkhill J."/>
            <person name="Bentley S.D."/>
            <person name="Vazquez-Boland J.A."/>
        </authorList>
    </citation>
    <scope>NUCLEOTIDE SEQUENCE [LARGE SCALE GENOMIC DNA]</scope>
    <source>
        <strain evidence="3 4">103S</strain>
    </source>
</reference>
<dbReference type="RefSeq" id="WP_013417018.1">
    <property type="nucleotide sequence ID" value="NC_014659.1"/>
</dbReference>
<organism evidence="3">
    <name type="scientific">Rhodococcus hoagii (strain 103S)</name>
    <name type="common">Rhodococcus equi</name>
    <dbReference type="NCBI Taxonomy" id="685727"/>
    <lineage>
        <taxon>Bacteria</taxon>
        <taxon>Bacillati</taxon>
        <taxon>Actinomycetota</taxon>
        <taxon>Actinomycetes</taxon>
        <taxon>Mycobacteriales</taxon>
        <taxon>Nocardiaceae</taxon>
        <taxon>Prescottella</taxon>
    </lineage>
</organism>
<evidence type="ECO:0000313" key="3">
    <source>
        <dbReference type="EMBL" id="CBH49779.1"/>
    </source>
</evidence>
<dbReference type="AlphaFoldDB" id="A0A3S5YBA2"/>
<proteinExistence type="predicted"/>
<evidence type="ECO:0000313" key="4">
    <source>
        <dbReference type="Proteomes" id="UP000006892"/>
    </source>
</evidence>